<organism evidence="2 3">
    <name type="scientific">Herbiconiux flava</name>
    <dbReference type="NCBI Taxonomy" id="881268"/>
    <lineage>
        <taxon>Bacteria</taxon>
        <taxon>Bacillati</taxon>
        <taxon>Actinomycetota</taxon>
        <taxon>Actinomycetes</taxon>
        <taxon>Micrococcales</taxon>
        <taxon>Microbacteriaceae</taxon>
        <taxon>Herbiconiux</taxon>
    </lineage>
</organism>
<reference evidence="2 3" key="1">
    <citation type="submission" date="2020-07" db="EMBL/GenBank/DDBJ databases">
        <title>Sequencing the genomes of 1000 actinobacteria strains.</title>
        <authorList>
            <person name="Klenk H.-P."/>
        </authorList>
    </citation>
    <scope>NUCLEOTIDE SEQUENCE [LARGE SCALE GENOMIC DNA]</scope>
    <source>
        <strain evidence="2 3">DSM 26474</strain>
    </source>
</reference>
<dbReference type="AlphaFoldDB" id="A0A852S917"/>
<dbReference type="Gene3D" id="3.40.50.1820">
    <property type="entry name" value="alpha/beta hydrolase"/>
    <property type="match status" value="1"/>
</dbReference>
<dbReference type="PANTHER" id="PTHR11614">
    <property type="entry name" value="PHOSPHOLIPASE-RELATED"/>
    <property type="match status" value="1"/>
</dbReference>
<feature type="domain" description="Serine aminopeptidase S33" evidence="1">
    <location>
        <begin position="32"/>
        <end position="280"/>
    </location>
</feature>
<dbReference type="InterPro" id="IPR022742">
    <property type="entry name" value="Hydrolase_4"/>
</dbReference>
<keyword evidence="2" id="KW-0378">Hydrolase</keyword>
<accession>A0A852S917</accession>
<gene>
    <name evidence="2" type="ORF">BJ984_000896</name>
</gene>
<evidence type="ECO:0000313" key="2">
    <source>
        <dbReference type="EMBL" id="NYD69738.1"/>
    </source>
</evidence>
<dbReference type="InterPro" id="IPR029058">
    <property type="entry name" value="AB_hydrolase_fold"/>
</dbReference>
<evidence type="ECO:0000313" key="3">
    <source>
        <dbReference type="Proteomes" id="UP000549913"/>
    </source>
</evidence>
<dbReference type="Proteomes" id="UP000549913">
    <property type="component" value="Unassembled WGS sequence"/>
</dbReference>
<dbReference type="InterPro" id="IPR051044">
    <property type="entry name" value="MAG_DAG_Lipase"/>
</dbReference>
<dbReference type="Pfam" id="PF12146">
    <property type="entry name" value="Hydrolase_4"/>
    <property type="match status" value="1"/>
</dbReference>
<keyword evidence="3" id="KW-1185">Reference proteome</keyword>
<dbReference type="GO" id="GO:0016787">
    <property type="term" value="F:hydrolase activity"/>
    <property type="evidence" value="ECO:0007669"/>
    <property type="project" value="UniProtKB-KW"/>
</dbReference>
<protein>
    <submittedName>
        <fullName evidence="2">Alpha-beta hydrolase superfamily lysophospholipase</fullName>
    </submittedName>
</protein>
<sequence length="316" mass="33834">MPEQPPPSAHFTAVFEDEQGIAITYYGWTVEQPRAVVQISHGLGEHALRYAALAAELNGAGYSVYAADQRGHGATGLAQHGGDRSKMGRLGPGGLRATVDDIRQLGVQVAREHPEVPLVLLGHSWGSLMVQMLVNTPALAHYAGVVLVGTAYRMPGSMDGGDLTRRHRPAKGSPGAPGNGFEWLSRDVEAQQRAASDELMFPAEVLKLFGVADGLRLFGRPSRHLVADVPMLIIVGDDDILGGRASATKLRRAYLERSKLSDVELHVYPDARHEILNETNRDEVVRDLLAWLERHVSPPGAAGGAGSSLSSPTAGE</sequence>
<dbReference type="SUPFAM" id="SSF53474">
    <property type="entry name" value="alpha/beta-Hydrolases"/>
    <property type="match status" value="1"/>
</dbReference>
<dbReference type="EMBL" id="JACCBM010000001">
    <property type="protein sequence ID" value="NYD69738.1"/>
    <property type="molecule type" value="Genomic_DNA"/>
</dbReference>
<comment type="caution">
    <text evidence="2">The sequence shown here is derived from an EMBL/GenBank/DDBJ whole genome shotgun (WGS) entry which is preliminary data.</text>
</comment>
<name>A0A852S917_9MICO</name>
<evidence type="ECO:0000259" key="1">
    <source>
        <dbReference type="Pfam" id="PF12146"/>
    </source>
</evidence>
<dbReference type="RefSeq" id="WP_179547007.1">
    <property type="nucleotide sequence ID" value="NZ_BSEW01000001.1"/>
</dbReference>
<proteinExistence type="predicted"/>